<organism evidence="2 3">
    <name type="scientific">Halobacteriovorax marinus (strain ATCC BAA-682 / DSM 15412 / SJ)</name>
    <name type="common">Bacteriovorax marinus</name>
    <dbReference type="NCBI Taxonomy" id="862908"/>
    <lineage>
        <taxon>Bacteria</taxon>
        <taxon>Pseudomonadati</taxon>
        <taxon>Bdellovibrionota</taxon>
        <taxon>Bacteriovoracia</taxon>
        <taxon>Bacteriovoracales</taxon>
        <taxon>Halobacteriovoraceae</taxon>
        <taxon>Halobacteriovorax</taxon>
    </lineage>
</organism>
<name>E1WY22_HALMS</name>
<accession>E1WY22</accession>
<dbReference type="Proteomes" id="UP000008963">
    <property type="component" value="Chromosome"/>
</dbReference>
<dbReference type="OrthoDB" id="9932318at2"/>
<dbReference type="PATRIC" id="fig|862908.3.peg.2678"/>
<feature type="signal peptide" evidence="1">
    <location>
        <begin position="1"/>
        <end position="18"/>
    </location>
</feature>
<dbReference type="STRING" id="862908.BMS_2801"/>
<protein>
    <submittedName>
        <fullName evidence="2">Exported protein</fullName>
    </submittedName>
</protein>
<gene>
    <name evidence="2" type="ordered locus">BMS_2801</name>
</gene>
<feature type="chain" id="PRO_5003154168" evidence="1">
    <location>
        <begin position="19"/>
        <end position="199"/>
    </location>
</feature>
<proteinExistence type="predicted"/>
<evidence type="ECO:0000313" key="3">
    <source>
        <dbReference type="Proteomes" id="UP000008963"/>
    </source>
</evidence>
<keyword evidence="1" id="KW-0732">Signal</keyword>
<dbReference type="KEGG" id="bmx:BMS_2801"/>
<evidence type="ECO:0000313" key="2">
    <source>
        <dbReference type="EMBL" id="CBW27577.1"/>
    </source>
</evidence>
<dbReference type="HOGENOM" id="CLU_1370539_0_0_7"/>
<evidence type="ECO:0000256" key="1">
    <source>
        <dbReference type="SAM" id="SignalP"/>
    </source>
</evidence>
<reference evidence="3" key="1">
    <citation type="journal article" date="2013" name="ISME J.">
        <title>A small predatory core genome in the divergent marine Bacteriovorax marinus SJ and the terrestrial Bdellovibrio bacteriovorus.</title>
        <authorList>
            <person name="Crossman L.C."/>
            <person name="Chen H."/>
            <person name="Cerdeno-Tarraga A.M."/>
            <person name="Brooks K."/>
            <person name="Quail M.A."/>
            <person name="Pineiro S.A."/>
            <person name="Hobley L."/>
            <person name="Sockett R.E."/>
            <person name="Bentley S.D."/>
            <person name="Parkhill J."/>
            <person name="Williams H.N."/>
            <person name="Stine O.C."/>
        </authorList>
    </citation>
    <scope>NUCLEOTIDE SEQUENCE [LARGE SCALE GENOMIC DNA]</scope>
    <source>
        <strain evidence="3">ATCC BAA-682 / DSM 15412 / SJ</strain>
    </source>
</reference>
<dbReference type="RefSeq" id="WP_014245351.1">
    <property type="nucleotide sequence ID" value="NC_016620.1"/>
</dbReference>
<sequence>MIKYLAAISLLLSLNSFADCEKEYNKFKLIALTEPITTPIRTGLYFSSGAISSTGASLIGTLALNLELSTAGVLYGAAFTYEGTYFIKATIANFRKFKGRAHAQKLIIESKIGLGDTLEEFIDDVNEALSDYILLSKEQVIEEVLLGNTTFDFCQSRETMFTINNIKNHIIRKYTPQSDIEPDYDDDLDIDIIDGGYEL</sequence>
<keyword evidence="3" id="KW-1185">Reference proteome</keyword>
<dbReference type="AlphaFoldDB" id="E1WY22"/>
<dbReference type="EMBL" id="FQ312005">
    <property type="protein sequence ID" value="CBW27577.1"/>
    <property type="molecule type" value="Genomic_DNA"/>
</dbReference>